<dbReference type="KEGG" id="nah:F5544_29010"/>
<dbReference type="Proteomes" id="UP000503540">
    <property type="component" value="Chromosome"/>
</dbReference>
<evidence type="ECO:0000256" key="1">
    <source>
        <dbReference type="SAM" id="Coils"/>
    </source>
</evidence>
<feature type="coiled-coil region" evidence="1">
    <location>
        <begin position="20"/>
        <end position="47"/>
    </location>
</feature>
<feature type="region of interest" description="Disordered" evidence="2">
    <location>
        <begin position="100"/>
        <end position="122"/>
    </location>
</feature>
<gene>
    <name evidence="3" type="ORF">F5544_29010</name>
</gene>
<keyword evidence="1" id="KW-0175">Coiled coil</keyword>
<keyword evidence="4" id="KW-1185">Reference proteome</keyword>
<dbReference type="RefSeq" id="WP_167476158.1">
    <property type="nucleotide sequence ID" value="NZ_CP046172.1"/>
</dbReference>
<protein>
    <submittedName>
        <fullName evidence="3">Uncharacterized protein</fullName>
    </submittedName>
</protein>
<evidence type="ECO:0000313" key="3">
    <source>
        <dbReference type="EMBL" id="QIS13647.1"/>
    </source>
</evidence>
<dbReference type="EMBL" id="CP046172">
    <property type="protein sequence ID" value="QIS13647.1"/>
    <property type="molecule type" value="Genomic_DNA"/>
</dbReference>
<proteinExistence type="predicted"/>
<name>A0A6G9YKP9_9NOCA</name>
<dbReference type="AlphaFoldDB" id="A0A6G9YKP9"/>
<evidence type="ECO:0000256" key="2">
    <source>
        <dbReference type="SAM" id="MobiDB-lite"/>
    </source>
</evidence>
<evidence type="ECO:0000313" key="4">
    <source>
        <dbReference type="Proteomes" id="UP000503540"/>
    </source>
</evidence>
<organism evidence="3 4">
    <name type="scientific">Nocardia arthritidis</name>
    <dbReference type="NCBI Taxonomy" id="228602"/>
    <lineage>
        <taxon>Bacteria</taxon>
        <taxon>Bacillati</taxon>
        <taxon>Actinomycetota</taxon>
        <taxon>Actinomycetes</taxon>
        <taxon>Mycobacteriales</taxon>
        <taxon>Nocardiaceae</taxon>
        <taxon>Nocardia</taxon>
    </lineage>
</organism>
<accession>A0A6G9YKP9</accession>
<sequence length="122" mass="13869">MTDNAEEPVRTAPADLHERLHQVRERLHEVQGELADIQREYRDLRRHPNELAVDGPGKPIEPVVATDAVLSGLSRADCQLRGAERWITATRGQYATRLKLTDQATEDLEQRRTAPSPIQRSR</sequence>
<reference evidence="3 4" key="1">
    <citation type="journal article" date="2019" name="ACS Chem. Biol.">
        <title>Identification and Mobilization of a Cryptic Antibiotic Biosynthesis Gene Locus from a Human-Pathogenic Nocardia Isolate.</title>
        <authorList>
            <person name="Herisse M."/>
            <person name="Ishida K."/>
            <person name="Porter J.L."/>
            <person name="Howden B."/>
            <person name="Hertweck C."/>
            <person name="Stinear T.P."/>
            <person name="Pidot S.J."/>
        </authorList>
    </citation>
    <scope>NUCLEOTIDE SEQUENCE [LARGE SCALE GENOMIC DNA]</scope>
    <source>
        <strain evidence="3 4">AUSMDU00012717</strain>
    </source>
</reference>